<feature type="region of interest" description="Disordered" evidence="1">
    <location>
        <begin position="210"/>
        <end position="268"/>
    </location>
</feature>
<accession>A0A345XUF6</accession>
<gene>
    <name evidence="3" type="ORF">DVA86_24145</name>
</gene>
<feature type="compositionally biased region" description="Low complexity" evidence="1">
    <location>
        <begin position="217"/>
        <end position="246"/>
    </location>
</feature>
<dbReference type="KEGG" id="sarm:DVA86_24145"/>
<dbReference type="PANTHER" id="PTHR23026:SF123">
    <property type="entry name" value="NAD(P)H NITROREDUCTASE RV3131-RELATED"/>
    <property type="match status" value="1"/>
</dbReference>
<evidence type="ECO:0000256" key="1">
    <source>
        <dbReference type="SAM" id="MobiDB-lite"/>
    </source>
</evidence>
<dbReference type="NCBIfam" id="NF047509">
    <property type="entry name" value="Rv3131_FMN_oxido"/>
    <property type="match status" value="1"/>
</dbReference>
<sequence>MSVRPLDSGTVTGLISDATTAPSLHNAQPWRFRFRSRSRTFELRSDPGRAFRRTDPEGRAAHLGCGAALFNLRVAVADAGWGAETRLLPYRQEGPSGPSGPSAPGTATPSGARGPLLATVRLSDTGAPDAELAALYPALSRRRTSRHPFTEDREIPADVQAELTRAARKEGAQLVLPTSWHVDTLLELVRDAEGRDTLDPEQFEEAARWTHTGTEQPGAAASASAAGPRGGSPDPATEGIPAYAFGPRRRGGRAPVRDFAGRRQVPGREAADFEDWPHLVLLGTARDEPADWLRAGQAMERVLLAATRAGLATSLTSHAVEHADLRRLVRDPQSTMAYVQMVLRLGYGPSGPATPRRPVGDVLDPG</sequence>
<evidence type="ECO:0000259" key="2">
    <source>
        <dbReference type="Pfam" id="PF00881"/>
    </source>
</evidence>
<feature type="domain" description="Nitroreductase" evidence="2">
    <location>
        <begin position="140"/>
        <end position="332"/>
    </location>
</feature>
<name>A0A345XUF6_9ACTN</name>
<dbReference type="Gene3D" id="3.40.109.10">
    <property type="entry name" value="NADH Oxidase"/>
    <property type="match status" value="1"/>
</dbReference>
<feature type="compositionally biased region" description="Low complexity" evidence="1">
    <location>
        <begin position="94"/>
        <end position="112"/>
    </location>
</feature>
<dbReference type="InterPro" id="IPR050627">
    <property type="entry name" value="Nitroreductase/BluB"/>
</dbReference>
<dbReference type="RefSeq" id="WP_208881335.1">
    <property type="nucleotide sequence ID" value="NZ_CP031320.1"/>
</dbReference>
<dbReference type="InterPro" id="IPR000415">
    <property type="entry name" value="Nitroreductase-like"/>
</dbReference>
<feature type="region of interest" description="Disordered" evidence="1">
    <location>
        <begin position="89"/>
        <end position="114"/>
    </location>
</feature>
<dbReference type="SUPFAM" id="SSF55469">
    <property type="entry name" value="FMN-dependent nitroreductase-like"/>
    <property type="match status" value="2"/>
</dbReference>
<evidence type="ECO:0000313" key="3">
    <source>
        <dbReference type="EMBL" id="AXK35272.1"/>
    </source>
</evidence>
<proteinExistence type="predicted"/>
<organism evidence="3 4">
    <name type="scientific">Streptomyces armeniacus</name>
    <dbReference type="NCBI Taxonomy" id="83291"/>
    <lineage>
        <taxon>Bacteria</taxon>
        <taxon>Bacillati</taxon>
        <taxon>Actinomycetota</taxon>
        <taxon>Actinomycetes</taxon>
        <taxon>Kitasatosporales</taxon>
        <taxon>Streptomycetaceae</taxon>
        <taxon>Streptomyces</taxon>
    </lineage>
</organism>
<dbReference type="AlphaFoldDB" id="A0A345XUF6"/>
<dbReference type="GO" id="GO:0016491">
    <property type="term" value="F:oxidoreductase activity"/>
    <property type="evidence" value="ECO:0007669"/>
    <property type="project" value="InterPro"/>
</dbReference>
<dbReference type="Proteomes" id="UP000254425">
    <property type="component" value="Chromosome"/>
</dbReference>
<dbReference type="InterPro" id="IPR029479">
    <property type="entry name" value="Nitroreductase"/>
</dbReference>
<dbReference type="EMBL" id="CP031320">
    <property type="protein sequence ID" value="AXK35272.1"/>
    <property type="molecule type" value="Genomic_DNA"/>
</dbReference>
<dbReference type="Pfam" id="PF00881">
    <property type="entry name" value="Nitroreductase"/>
    <property type="match status" value="1"/>
</dbReference>
<reference evidence="3 4" key="1">
    <citation type="submission" date="2018-07" db="EMBL/GenBank/DDBJ databases">
        <title>Draft genome of the type strain Streptomyces armeniacus ATCC 15676.</title>
        <authorList>
            <person name="Labana P."/>
            <person name="Gosse J.T."/>
            <person name="Boddy C.N."/>
        </authorList>
    </citation>
    <scope>NUCLEOTIDE SEQUENCE [LARGE SCALE GENOMIC DNA]</scope>
    <source>
        <strain evidence="3 4">ATCC 15676</strain>
    </source>
</reference>
<keyword evidence="4" id="KW-1185">Reference proteome</keyword>
<dbReference type="PANTHER" id="PTHR23026">
    <property type="entry name" value="NADPH NITROREDUCTASE"/>
    <property type="match status" value="1"/>
</dbReference>
<protein>
    <submittedName>
        <fullName evidence="3">Nitroreductase</fullName>
    </submittedName>
</protein>
<evidence type="ECO:0000313" key="4">
    <source>
        <dbReference type="Proteomes" id="UP000254425"/>
    </source>
</evidence>